<dbReference type="AlphaFoldDB" id="A0A851HLM2"/>
<sequence length="204" mass="22466">MVRAGWATVSIFIGLILVALLPIVTVYLDIVVLENGLPEVGVTEIVQAVLLLASVVLFARKVRRNPKARGFLVLVTGFLLVMFIRELDHYLDMIVHGFWVYPALLVTGIAIAYAVKNSGTTQAPMTAFGYSQQGAIICIGLVIVLVFSRLFGTGSFWELILQDQYVSLSKTIVQEGLELLGYGIILFGSAYRRQTPRNLTALEF</sequence>
<feature type="transmembrane region" description="Helical" evidence="1">
    <location>
        <begin position="40"/>
        <end position="59"/>
    </location>
</feature>
<keyword evidence="3" id="KW-1185">Reference proteome</keyword>
<name>A0A851HLM2_9GAMM</name>
<feature type="transmembrane region" description="Helical" evidence="1">
    <location>
        <begin position="127"/>
        <end position="151"/>
    </location>
</feature>
<evidence type="ECO:0000313" key="3">
    <source>
        <dbReference type="Proteomes" id="UP000536442"/>
    </source>
</evidence>
<comment type="caution">
    <text evidence="2">The sequence shown here is derived from an EMBL/GenBank/DDBJ whole genome shotgun (WGS) entry which is preliminary data.</text>
</comment>
<proteinExistence type="predicted"/>
<feature type="transmembrane region" description="Helical" evidence="1">
    <location>
        <begin position="93"/>
        <end position="115"/>
    </location>
</feature>
<keyword evidence="1" id="KW-1133">Transmembrane helix</keyword>
<keyword evidence="1" id="KW-0472">Membrane</keyword>
<feature type="transmembrane region" description="Helical" evidence="1">
    <location>
        <begin position="71"/>
        <end position="87"/>
    </location>
</feature>
<keyword evidence="1" id="KW-0812">Transmembrane</keyword>
<dbReference type="Proteomes" id="UP000536442">
    <property type="component" value="Unassembled WGS sequence"/>
</dbReference>
<dbReference type="EMBL" id="JABEVQ010000001">
    <property type="protein sequence ID" value="NWN89893.1"/>
    <property type="molecule type" value="Genomic_DNA"/>
</dbReference>
<accession>A0A851HLM2</accession>
<feature type="transmembrane region" description="Helical" evidence="1">
    <location>
        <begin position="7"/>
        <end position="28"/>
    </location>
</feature>
<evidence type="ECO:0000256" key="1">
    <source>
        <dbReference type="SAM" id="Phobius"/>
    </source>
</evidence>
<reference evidence="2 3" key="1">
    <citation type="submission" date="2020-03" db="EMBL/GenBank/DDBJ databases">
        <title>Metagenomic, metatranscriptomic, and metabolomic analyses revealed the key microbes and metabolic features during the fermentation of ganjang, Korean traditional soy sauce.</title>
        <authorList>
            <person name="Chun B.H."/>
            <person name="Jeon C.O."/>
        </authorList>
    </citation>
    <scope>NUCLEOTIDE SEQUENCE [LARGE SCALE GENOMIC DNA]</scope>
    <source>
        <strain evidence="2 3">KG14</strain>
    </source>
</reference>
<gene>
    <name evidence="2" type="ORF">HLV39_00080</name>
</gene>
<evidence type="ECO:0000313" key="2">
    <source>
        <dbReference type="EMBL" id="NWN89893.1"/>
    </source>
</evidence>
<protein>
    <submittedName>
        <fullName evidence="2">Uncharacterized protein</fullName>
    </submittedName>
</protein>
<feature type="transmembrane region" description="Helical" evidence="1">
    <location>
        <begin position="171"/>
        <end position="191"/>
    </location>
</feature>
<organism evidence="2 3">
    <name type="scientific">Marinobacter adhaerens</name>
    <dbReference type="NCBI Taxonomy" id="1033846"/>
    <lineage>
        <taxon>Bacteria</taxon>
        <taxon>Pseudomonadati</taxon>
        <taxon>Pseudomonadota</taxon>
        <taxon>Gammaproteobacteria</taxon>
        <taxon>Pseudomonadales</taxon>
        <taxon>Marinobacteraceae</taxon>
        <taxon>Marinobacter</taxon>
    </lineage>
</organism>